<evidence type="ECO:0000313" key="3">
    <source>
        <dbReference type="Proteomes" id="UP000268093"/>
    </source>
</evidence>
<feature type="compositionally biased region" description="Polar residues" evidence="1">
    <location>
        <begin position="52"/>
        <end position="66"/>
    </location>
</feature>
<reference evidence="2 3" key="1">
    <citation type="journal article" date="2018" name="New Phytol.">
        <title>Phylogenomics of Endogonaceae and evolution of mycorrhizas within Mucoromycota.</title>
        <authorList>
            <person name="Chang Y."/>
            <person name="Desiro A."/>
            <person name="Na H."/>
            <person name="Sandor L."/>
            <person name="Lipzen A."/>
            <person name="Clum A."/>
            <person name="Barry K."/>
            <person name="Grigoriev I.V."/>
            <person name="Martin F.M."/>
            <person name="Stajich J.E."/>
            <person name="Smith M.E."/>
            <person name="Bonito G."/>
            <person name="Spatafora J.W."/>
        </authorList>
    </citation>
    <scope>NUCLEOTIDE SEQUENCE [LARGE SCALE GENOMIC DNA]</scope>
    <source>
        <strain evidence="2 3">GMNB39</strain>
    </source>
</reference>
<keyword evidence="3" id="KW-1185">Reference proteome</keyword>
<dbReference type="Proteomes" id="UP000268093">
    <property type="component" value="Unassembled WGS sequence"/>
</dbReference>
<gene>
    <name evidence="2" type="ORF">BC936DRAFT_146592</name>
</gene>
<comment type="caution">
    <text evidence="2">The sequence shown here is derived from an EMBL/GenBank/DDBJ whole genome shotgun (WGS) entry which is preliminary data.</text>
</comment>
<proteinExistence type="predicted"/>
<feature type="region of interest" description="Disordered" evidence="1">
    <location>
        <begin position="38"/>
        <end position="124"/>
    </location>
</feature>
<evidence type="ECO:0000313" key="2">
    <source>
        <dbReference type="EMBL" id="RUP46723.1"/>
    </source>
</evidence>
<organism evidence="2 3">
    <name type="scientific">Jimgerdemannia flammicorona</name>
    <dbReference type="NCBI Taxonomy" id="994334"/>
    <lineage>
        <taxon>Eukaryota</taxon>
        <taxon>Fungi</taxon>
        <taxon>Fungi incertae sedis</taxon>
        <taxon>Mucoromycota</taxon>
        <taxon>Mucoromycotina</taxon>
        <taxon>Endogonomycetes</taxon>
        <taxon>Endogonales</taxon>
        <taxon>Endogonaceae</taxon>
        <taxon>Jimgerdemannia</taxon>
    </lineage>
</organism>
<accession>A0A433D7B2</accession>
<dbReference type="AlphaFoldDB" id="A0A433D7B2"/>
<protein>
    <submittedName>
        <fullName evidence="2">Uncharacterized protein</fullName>
    </submittedName>
</protein>
<evidence type="ECO:0000256" key="1">
    <source>
        <dbReference type="SAM" id="MobiDB-lite"/>
    </source>
</evidence>
<name>A0A433D7B2_9FUNG</name>
<dbReference type="EMBL" id="RBNI01005414">
    <property type="protein sequence ID" value="RUP46723.1"/>
    <property type="molecule type" value="Genomic_DNA"/>
</dbReference>
<sequence>MLERKEVIDFFQKIDEEFKMRQMIEKCRITTTRLVKTLRNEGQGKKRKLSRTGGSSSKLSRTNETLSQEDHVNSQDSESDTESIDERKEISSRMPKTPTPSSRNRRTSSHISPLAKNPPKPPLLKKMAVNKRSQGSKRVLSTYLVFDKYAAQTTFAKEDGGEPCAKHSTVVTYVYSV</sequence>